<protein>
    <submittedName>
        <fullName evidence="1">Uncharacterized protein</fullName>
    </submittedName>
</protein>
<proteinExistence type="predicted"/>
<evidence type="ECO:0000313" key="2">
    <source>
        <dbReference type="Proteomes" id="UP000281647"/>
    </source>
</evidence>
<evidence type="ECO:0000313" key="1">
    <source>
        <dbReference type="EMBL" id="RUM95373.1"/>
    </source>
</evidence>
<name>A0A432UZM6_9HYPH</name>
<reference evidence="1 2" key="1">
    <citation type="submission" date="2018-11" db="EMBL/GenBank/DDBJ databases">
        <title>Pseudaminobacter arsenicus sp. nov., an arsenic-resistant bacterium isolated from arsenic-rich aquifers.</title>
        <authorList>
            <person name="Mu Y."/>
        </authorList>
    </citation>
    <scope>NUCLEOTIDE SEQUENCE [LARGE SCALE GENOMIC DNA]</scope>
    <source>
        <strain evidence="1 2">CB3</strain>
    </source>
</reference>
<comment type="caution">
    <text evidence="1">The sequence shown here is derived from an EMBL/GenBank/DDBJ whole genome shotgun (WGS) entry which is preliminary data.</text>
</comment>
<organism evidence="1 2">
    <name type="scientific">Borborobacter arsenicus</name>
    <dbReference type="NCBI Taxonomy" id="1851146"/>
    <lineage>
        <taxon>Bacteria</taxon>
        <taxon>Pseudomonadati</taxon>
        <taxon>Pseudomonadota</taxon>
        <taxon>Alphaproteobacteria</taxon>
        <taxon>Hyphomicrobiales</taxon>
        <taxon>Phyllobacteriaceae</taxon>
        <taxon>Borborobacter</taxon>
    </lineage>
</organism>
<gene>
    <name evidence="1" type="ORF">EET67_23565</name>
</gene>
<accession>A0A432UZM6</accession>
<dbReference type="RefSeq" id="WP_128628703.1">
    <property type="nucleotide sequence ID" value="NZ_RKST01000046.1"/>
</dbReference>
<sequence>MTATAGITRASWRGEIGHPTKLLAVHAHAANLIISGAGTPDLMRNSRRMIKHGALILAAGRPVLLTSGTMKKVKAERIVVTWKDTREVRRAVRDAMPFLVGARDVLVTTMEENEHFPRTKAAAFLGVT</sequence>
<dbReference type="Gene3D" id="3.40.50.12370">
    <property type="match status" value="1"/>
</dbReference>
<dbReference type="Proteomes" id="UP000281647">
    <property type="component" value="Unassembled WGS sequence"/>
</dbReference>
<dbReference type="AlphaFoldDB" id="A0A432UZM6"/>
<dbReference type="OrthoDB" id="9804721at2"/>
<keyword evidence="2" id="KW-1185">Reference proteome</keyword>
<dbReference type="EMBL" id="RKST01000046">
    <property type="protein sequence ID" value="RUM95373.1"/>
    <property type="molecule type" value="Genomic_DNA"/>
</dbReference>